<dbReference type="PANTHER" id="PTHR33777:SF1">
    <property type="entry name" value="UPF0045 PROTEIN ECM15"/>
    <property type="match status" value="1"/>
</dbReference>
<evidence type="ECO:0000256" key="1">
    <source>
        <dbReference type="ARBA" id="ARBA00010272"/>
    </source>
</evidence>
<dbReference type="EMBL" id="PGCJ01000960">
    <property type="protein sequence ID" value="PLW13115.1"/>
    <property type="molecule type" value="Genomic_DNA"/>
</dbReference>
<dbReference type="AlphaFoldDB" id="A0A2N5U1E2"/>
<dbReference type="Pfam" id="PF01910">
    <property type="entry name" value="Thiamine_BP"/>
    <property type="match status" value="1"/>
</dbReference>
<protein>
    <recommendedName>
        <fullName evidence="2">Thiamine-binding protein domain-containing protein</fullName>
    </recommendedName>
</protein>
<dbReference type="InterPro" id="IPR051614">
    <property type="entry name" value="UPF0045_domain"/>
</dbReference>
<proteinExistence type="inferred from homology"/>
<name>A0A2N5U1E2_9BASI</name>
<comment type="similarity">
    <text evidence="1">Belongs to the UPF0045 family.</text>
</comment>
<gene>
    <name evidence="3" type="ORF">PCANC_15523</name>
    <name evidence="5" type="ORF">PCANC_16215</name>
    <name evidence="4" type="ORF">PCASD_14608</name>
</gene>
<dbReference type="SUPFAM" id="SSF89957">
    <property type="entry name" value="MTH1187/YkoF-like"/>
    <property type="match status" value="1"/>
</dbReference>
<evidence type="ECO:0000313" key="3">
    <source>
        <dbReference type="EMBL" id="PLW13115.1"/>
    </source>
</evidence>
<feature type="domain" description="Thiamine-binding protein" evidence="2">
    <location>
        <begin position="47"/>
        <end position="139"/>
    </location>
</feature>
<dbReference type="EMBL" id="PGCJ01000345">
    <property type="protein sequence ID" value="PLW31576.1"/>
    <property type="molecule type" value="Genomic_DNA"/>
</dbReference>
<dbReference type="Proteomes" id="UP000235392">
    <property type="component" value="Unassembled WGS sequence"/>
</dbReference>
<evidence type="ECO:0000313" key="5">
    <source>
        <dbReference type="EMBL" id="PLW31576.1"/>
    </source>
</evidence>
<dbReference type="InterPro" id="IPR029756">
    <property type="entry name" value="MTH1187/YkoF-like"/>
</dbReference>
<reference evidence="6 7" key="1">
    <citation type="submission" date="2017-11" db="EMBL/GenBank/DDBJ databases">
        <title>De novo assembly and phasing of dikaryotic genomes from two isolates of Puccinia coronata f. sp. avenae, the causal agent of oat crown rust.</title>
        <authorList>
            <person name="Miller M.E."/>
            <person name="Zhang Y."/>
            <person name="Omidvar V."/>
            <person name="Sperschneider J."/>
            <person name="Schwessinger B."/>
            <person name="Raley C."/>
            <person name="Palmer J.M."/>
            <person name="Garnica D."/>
            <person name="Upadhyaya N."/>
            <person name="Rathjen J."/>
            <person name="Taylor J.M."/>
            <person name="Park R.F."/>
            <person name="Dodds P.N."/>
            <person name="Hirsch C.D."/>
            <person name="Kianian S.F."/>
            <person name="Figueroa M."/>
        </authorList>
    </citation>
    <scope>NUCLEOTIDE SEQUENCE [LARGE SCALE GENOMIC DNA]</scope>
    <source>
        <strain evidence="5">12NC29</strain>
        <strain evidence="4">12SD80</strain>
    </source>
</reference>
<dbReference type="InterPro" id="IPR002767">
    <property type="entry name" value="Thiamine_BP"/>
</dbReference>
<dbReference type="STRING" id="200324.A0A2N5U1E2"/>
<accession>A0A2N5U1E2</accession>
<dbReference type="Proteomes" id="UP000235388">
    <property type="component" value="Unassembled WGS sequence"/>
</dbReference>
<dbReference type="Gene3D" id="3.30.70.930">
    <property type="match status" value="1"/>
</dbReference>
<dbReference type="OrthoDB" id="5587367at2759"/>
<dbReference type="GO" id="GO:0005829">
    <property type="term" value="C:cytosol"/>
    <property type="evidence" value="ECO:0007669"/>
    <property type="project" value="TreeGrafter"/>
</dbReference>
<dbReference type="EMBL" id="PGCI01000339">
    <property type="protein sequence ID" value="PLW29197.1"/>
    <property type="molecule type" value="Genomic_DNA"/>
</dbReference>
<organism evidence="5 6">
    <name type="scientific">Puccinia coronata f. sp. avenae</name>
    <dbReference type="NCBI Taxonomy" id="200324"/>
    <lineage>
        <taxon>Eukaryota</taxon>
        <taxon>Fungi</taxon>
        <taxon>Dikarya</taxon>
        <taxon>Basidiomycota</taxon>
        <taxon>Pucciniomycotina</taxon>
        <taxon>Pucciniomycetes</taxon>
        <taxon>Pucciniales</taxon>
        <taxon>Pucciniaceae</taxon>
        <taxon>Puccinia</taxon>
    </lineage>
</organism>
<dbReference type="PANTHER" id="PTHR33777">
    <property type="entry name" value="UPF0045 PROTEIN ECM15"/>
    <property type="match status" value="1"/>
</dbReference>
<evidence type="ECO:0000259" key="2">
    <source>
        <dbReference type="Pfam" id="PF01910"/>
    </source>
</evidence>
<evidence type="ECO:0000313" key="7">
    <source>
        <dbReference type="Proteomes" id="UP000235392"/>
    </source>
</evidence>
<comment type="caution">
    <text evidence="5">The sequence shown here is derived from an EMBL/GenBank/DDBJ whole genome shotgun (WGS) entry which is preliminary data.</text>
</comment>
<keyword evidence="6" id="KW-1185">Reference proteome</keyword>
<evidence type="ECO:0000313" key="6">
    <source>
        <dbReference type="Proteomes" id="UP000235388"/>
    </source>
</evidence>
<evidence type="ECO:0000313" key="4">
    <source>
        <dbReference type="EMBL" id="PLW29197.1"/>
    </source>
</evidence>
<dbReference type="NCBIfam" id="TIGR00106">
    <property type="entry name" value="MTH1187 family thiamine-binding protein"/>
    <property type="match status" value="1"/>
</dbReference>
<sequence length="150" mass="16185">MAQAIAGRVEVCHDKVSKWSPASLAPVGSCELMETDEKPARMTHCTADFCLIPIGGEDGASVGKYIAECQRVLAKTGLEYKMHGYGTGLEGPWDEVMNAIKACHEAVHKMGCPRVATDIRIGTRIDKPSSLSQKVTSVENRLASDSVHNK</sequence>